<feature type="domain" description="Mechanosensitive ion channel MscS" evidence="6">
    <location>
        <begin position="190"/>
        <end position="258"/>
    </location>
</feature>
<keyword evidence="4 5" id="KW-0472">Membrane</keyword>
<evidence type="ECO:0000313" key="10">
    <source>
        <dbReference type="Proteomes" id="UP000307217"/>
    </source>
</evidence>
<feature type="transmembrane region" description="Helical" evidence="5">
    <location>
        <begin position="73"/>
        <end position="90"/>
    </location>
</feature>
<evidence type="ECO:0000313" key="7">
    <source>
        <dbReference type="EMBL" id="TMO67602.1"/>
    </source>
</evidence>
<dbReference type="Gene3D" id="2.30.30.60">
    <property type="match status" value="1"/>
</dbReference>
<dbReference type="OrthoDB" id="9775207at2"/>
<evidence type="ECO:0000256" key="5">
    <source>
        <dbReference type="SAM" id="Phobius"/>
    </source>
</evidence>
<dbReference type="EMBL" id="PNBW01000106">
    <property type="protein sequence ID" value="TMO71455.1"/>
    <property type="molecule type" value="Genomic_DNA"/>
</dbReference>
<dbReference type="PANTHER" id="PTHR30414">
    <property type="entry name" value="MINICONDUCTANCE MECHANOSENSITIVE CHANNEL YBDG"/>
    <property type="match status" value="1"/>
</dbReference>
<organism evidence="7 10">
    <name type="scientific">Pseudoalteromonas aurantia</name>
    <dbReference type="NCBI Taxonomy" id="43654"/>
    <lineage>
        <taxon>Bacteria</taxon>
        <taxon>Pseudomonadati</taxon>
        <taxon>Pseudomonadota</taxon>
        <taxon>Gammaproteobacteria</taxon>
        <taxon>Alteromonadales</taxon>
        <taxon>Pseudoalteromonadaceae</taxon>
        <taxon>Pseudoalteromonas</taxon>
    </lineage>
</organism>
<evidence type="ECO:0000313" key="8">
    <source>
        <dbReference type="EMBL" id="TMO71455.1"/>
    </source>
</evidence>
<keyword evidence="9" id="KW-1185">Reference proteome</keyword>
<dbReference type="InterPro" id="IPR010920">
    <property type="entry name" value="LSM_dom_sf"/>
</dbReference>
<reference evidence="7" key="3">
    <citation type="submission" date="2019-09" db="EMBL/GenBank/DDBJ databases">
        <title>Co-occurence of chitin degradation, pigmentation and bioactivity in marine Pseudoalteromonas.</title>
        <authorList>
            <person name="Sonnenschein E.C."/>
            <person name="Bech P.K."/>
        </authorList>
    </citation>
    <scope>NUCLEOTIDE SEQUENCE</scope>
    <source>
        <strain evidence="7">S3790</strain>
    </source>
</reference>
<evidence type="ECO:0000256" key="2">
    <source>
        <dbReference type="ARBA" id="ARBA00022692"/>
    </source>
</evidence>
<evidence type="ECO:0000256" key="3">
    <source>
        <dbReference type="ARBA" id="ARBA00022989"/>
    </source>
</evidence>
<dbReference type="PANTHER" id="PTHR30414:SF0">
    <property type="entry name" value="MINICONDUCTANCE MECHANOSENSITIVE CHANNEL YBDG"/>
    <property type="match status" value="1"/>
</dbReference>
<dbReference type="InterPro" id="IPR030192">
    <property type="entry name" value="YbdG"/>
</dbReference>
<dbReference type="GO" id="GO:0008381">
    <property type="term" value="F:mechanosensitive monoatomic ion channel activity"/>
    <property type="evidence" value="ECO:0007669"/>
    <property type="project" value="InterPro"/>
</dbReference>
<dbReference type="Proteomes" id="UP000307164">
    <property type="component" value="Unassembled WGS sequence"/>
</dbReference>
<reference evidence="9 10" key="2">
    <citation type="submission" date="2019-06" db="EMBL/GenBank/DDBJ databases">
        <title>Co-occurence of chitin degradation, pigmentation and bioactivity in marine Pseudoalteromonas.</title>
        <authorList>
            <person name="Sonnenschein E.C."/>
            <person name="Bech P.K."/>
        </authorList>
    </citation>
    <scope>NUCLEOTIDE SEQUENCE [LARGE SCALE GENOMIC DNA]</scope>
    <source>
        <strain evidence="10">S3790</strain>
        <strain evidence="8 9">S3895</strain>
    </source>
</reference>
<dbReference type="InterPro" id="IPR023408">
    <property type="entry name" value="MscS_beta-dom_sf"/>
</dbReference>
<evidence type="ECO:0000259" key="6">
    <source>
        <dbReference type="Pfam" id="PF00924"/>
    </source>
</evidence>
<dbReference type="InterPro" id="IPR006685">
    <property type="entry name" value="MscS_channel_2nd"/>
</dbReference>
<dbReference type="SUPFAM" id="SSF50182">
    <property type="entry name" value="Sm-like ribonucleoproteins"/>
    <property type="match status" value="1"/>
</dbReference>
<feature type="transmembrane region" description="Helical" evidence="5">
    <location>
        <begin position="148"/>
        <end position="166"/>
    </location>
</feature>
<proteinExistence type="predicted"/>
<sequence>MGIAHITDLLAPWFDGLPKETLLSAISANSIGFMAVVLVYLFTRRLVFPTIQNTLTKFSPSRLGMLSEHLNKLTGRLAAMLSCVAFLAFYPRVLVAPEWVLISLRSVGQIVLIVVSGFVVSSLVNLAHGIYSQLRFAKDVPIQGIVQVTKLMTFIICSILIISLLLDKSPTYILSGFGAIAAVTLLVFKDTILGLVASIQIAANRLVTIGDWIQVDAFGADGEVIDLGLNTVRVRNWDNTVTTIPTYMLITDSFKNWRAMQESAGRRIKRALLLDMHSIITLTEIQVAQLQSTFPEIANMGELPEPLTNIGLYRRYGEAYLRKHKDISQDCVLMVRELAPQHHGLPIEFYCFSVNKQWVFYEHLQADIMDHMLAVMSEFELRPYQSVSGQLQINTLQDEAQSRKGNEHSPDGRLK</sequence>
<accession>A0A5S3V8G4</accession>
<comment type="caution">
    <text evidence="7">The sequence shown here is derived from an EMBL/GenBank/DDBJ whole genome shotgun (WGS) entry which is preliminary data.</text>
</comment>
<dbReference type="EMBL" id="PNBX01000054">
    <property type="protein sequence ID" value="TMO67602.1"/>
    <property type="molecule type" value="Genomic_DNA"/>
</dbReference>
<comment type="subcellular location">
    <subcellularLocation>
        <location evidence="1">Membrane</location>
    </subcellularLocation>
</comment>
<feature type="transmembrane region" description="Helical" evidence="5">
    <location>
        <begin position="172"/>
        <end position="188"/>
    </location>
</feature>
<dbReference type="RefSeq" id="WP_138592285.1">
    <property type="nucleotide sequence ID" value="NZ_PNBW01000106.1"/>
</dbReference>
<evidence type="ECO:0000256" key="4">
    <source>
        <dbReference type="ARBA" id="ARBA00023136"/>
    </source>
</evidence>
<evidence type="ECO:0000313" key="9">
    <source>
        <dbReference type="Proteomes" id="UP000307164"/>
    </source>
</evidence>
<dbReference type="GO" id="GO:0005886">
    <property type="term" value="C:plasma membrane"/>
    <property type="evidence" value="ECO:0007669"/>
    <property type="project" value="TreeGrafter"/>
</dbReference>
<dbReference type="Pfam" id="PF00924">
    <property type="entry name" value="MS_channel_2nd"/>
    <property type="match status" value="1"/>
</dbReference>
<keyword evidence="3 5" id="KW-1133">Transmembrane helix</keyword>
<name>A0A5S3V8G4_9GAMM</name>
<evidence type="ECO:0000256" key="1">
    <source>
        <dbReference type="ARBA" id="ARBA00004370"/>
    </source>
</evidence>
<feature type="transmembrane region" description="Helical" evidence="5">
    <location>
        <begin position="22"/>
        <end position="42"/>
    </location>
</feature>
<dbReference type="AlphaFoldDB" id="A0A5S3V8G4"/>
<protein>
    <submittedName>
        <fullName evidence="7">Transporter</fullName>
    </submittedName>
</protein>
<feature type="transmembrane region" description="Helical" evidence="5">
    <location>
        <begin position="110"/>
        <end position="127"/>
    </location>
</feature>
<reference evidence="9 10" key="1">
    <citation type="submission" date="2018-01" db="EMBL/GenBank/DDBJ databases">
        <authorList>
            <person name="Paulsen S."/>
            <person name="Gram L.K."/>
        </authorList>
    </citation>
    <scope>NUCLEOTIDE SEQUENCE [LARGE SCALE GENOMIC DNA]</scope>
    <source>
        <strain evidence="7 10">S3790</strain>
        <strain evidence="8 9">S3895</strain>
    </source>
</reference>
<gene>
    <name evidence="7" type="ORF">CWC19_13085</name>
    <name evidence="8" type="ORF">CWC20_17605</name>
</gene>
<dbReference type="Proteomes" id="UP000307217">
    <property type="component" value="Unassembled WGS sequence"/>
</dbReference>
<keyword evidence="2 5" id="KW-0812">Transmembrane</keyword>
<dbReference type="GO" id="GO:0071470">
    <property type="term" value="P:cellular response to osmotic stress"/>
    <property type="evidence" value="ECO:0007669"/>
    <property type="project" value="InterPro"/>
</dbReference>